<dbReference type="EMBL" id="GBXM01080965">
    <property type="protein sequence ID" value="JAH27612.1"/>
    <property type="molecule type" value="Transcribed_RNA"/>
</dbReference>
<dbReference type="AlphaFoldDB" id="A0A0E9RFL6"/>
<organism evidence="1">
    <name type="scientific">Anguilla anguilla</name>
    <name type="common">European freshwater eel</name>
    <name type="synonym">Muraena anguilla</name>
    <dbReference type="NCBI Taxonomy" id="7936"/>
    <lineage>
        <taxon>Eukaryota</taxon>
        <taxon>Metazoa</taxon>
        <taxon>Chordata</taxon>
        <taxon>Craniata</taxon>
        <taxon>Vertebrata</taxon>
        <taxon>Euteleostomi</taxon>
        <taxon>Actinopterygii</taxon>
        <taxon>Neopterygii</taxon>
        <taxon>Teleostei</taxon>
        <taxon>Anguilliformes</taxon>
        <taxon>Anguillidae</taxon>
        <taxon>Anguilla</taxon>
    </lineage>
</organism>
<sequence length="36" mass="4302">MCCYHSNRVWLRGRRPLWLFSTRHWCIAGQQASPIA</sequence>
<accession>A0A0E9RFL6</accession>
<evidence type="ECO:0000313" key="1">
    <source>
        <dbReference type="EMBL" id="JAH27612.1"/>
    </source>
</evidence>
<proteinExistence type="predicted"/>
<name>A0A0E9RFL6_ANGAN</name>
<reference evidence="1" key="1">
    <citation type="submission" date="2014-11" db="EMBL/GenBank/DDBJ databases">
        <authorList>
            <person name="Amaro Gonzalez C."/>
        </authorList>
    </citation>
    <scope>NUCLEOTIDE SEQUENCE</scope>
</reference>
<protein>
    <submittedName>
        <fullName evidence="1">Uncharacterized protein</fullName>
    </submittedName>
</protein>
<reference evidence="1" key="2">
    <citation type="journal article" date="2015" name="Fish Shellfish Immunol.">
        <title>Early steps in the European eel (Anguilla anguilla)-Vibrio vulnificus interaction in the gills: Role of the RtxA13 toxin.</title>
        <authorList>
            <person name="Callol A."/>
            <person name="Pajuelo D."/>
            <person name="Ebbesson L."/>
            <person name="Teles M."/>
            <person name="MacKenzie S."/>
            <person name="Amaro C."/>
        </authorList>
    </citation>
    <scope>NUCLEOTIDE SEQUENCE</scope>
</reference>